<dbReference type="CDD" id="cd02440">
    <property type="entry name" value="AdoMet_MTases"/>
    <property type="match status" value="1"/>
</dbReference>
<dbReference type="GO" id="GO:0008168">
    <property type="term" value="F:methyltransferase activity"/>
    <property type="evidence" value="ECO:0007669"/>
    <property type="project" value="UniProtKB-KW"/>
</dbReference>
<dbReference type="InterPro" id="IPR029063">
    <property type="entry name" value="SAM-dependent_MTases_sf"/>
</dbReference>
<keyword evidence="3" id="KW-0489">Methyltransferase</keyword>
<dbReference type="InterPro" id="IPR041698">
    <property type="entry name" value="Methyltransf_25"/>
</dbReference>
<dbReference type="PANTHER" id="PTHR43861">
    <property type="entry name" value="TRANS-ACONITATE 2-METHYLTRANSFERASE-RELATED"/>
    <property type="match status" value="1"/>
</dbReference>
<sequence length="276" mass="29281">MDTSTVGTIFDAGAQEFAAWSQRLWDPIGSATVAESAPAPGEQILDACCGAGASALPAARAVQPRGSVVGVDLSSALVAQGRQRAQRAGVANLRFVVDDVCTWPEAGRYDLVQVVHGVAFFDDMDAGTTALIRAARPGGRLAVTVWADGALQEFLTVFSAAIAAETGQPPEPPGYTQARERIADAQRLRSWLERLGLVDVRVRRHDHTLPLDPDAAWEFVLGNAARGMLTGLDDAAQERVRAHLGTLMRERGVNQLNAAFHIAVGRVPAEATAQPT</sequence>
<keyword evidence="4" id="KW-1185">Reference proteome</keyword>
<reference evidence="4" key="1">
    <citation type="submission" date="2023-07" db="EMBL/GenBank/DDBJ databases">
        <title>Novel species in the genus Lipingzhangella isolated from Sambhar Salt Lake.</title>
        <authorList>
            <person name="Jiya N."/>
            <person name="Kajale S."/>
            <person name="Sharma A."/>
        </authorList>
    </citation>
    <scope>NUCLEOTIDE SEQUENCE [LARGE SCALE GENOMIC DNA]</scope>
    <source>
        <strain evidence="4">LS1_29</strain>
    </source>
</reference>
<protein>
    <submittedName>
        <fullName evidence="3">Class I SAM-dependent methyltransferase</fullName>
        <ecNumber evidence="3">2.1.1.-</ecNumber>
    </submittedName>
</protein>
<feature type="domain" description="Methyltransferase" evidence="2">
    <location>
        <begin position="44"/>
        <end position="139"/>
    </location>
</feature>
<accession>A0ABU2H4C7</accession>
<dbReference type="Pfam" id="PF13649">
    <property type="entry name" value="Methyltransf_25"/>
    <property type="match status" value="1"/>
</dbReference>
<dbReference type="GO" id="GO:0032259">
    <property type="term" value="P:methylation"/>
    <property type="evidence" value="ECO:0007669"/>
    <property type="project" value="UniProtKB-KW"/>
</dbReference>
<proteinExistence type="predicted"/>
<dbReference type="Proteomes" id="UP001250214">
    <property type="component" value="Unassembled WGS sequence"/>
</dbReference>
<evidence type="ECO:0000259" key="2">
    <source>
        <dbReference type="Pfam" id="PF13649"/>
    </source>
</evidence>
<keyword evidence="1 3" id="KW-0808">Transferase</keyword>
<dbReference type="EMBL" id="JAVLVT010000003">
    <property type="protein sequence ID" value="MDS1270151.1"/>
    <property type="molecule type" value="Genomic_DNA"/>
</dbReference>
<name>A0ABU2H4C7_9ACTN</name>
<dbReference type="Gene3D" id="3.40.50.150">
    <property type="entry name" value="Vaccinia Virus protein VP39"/>
    <property type="match status" value="1"/>
</dbReference>
<dbReference type="SUPFAM" id="SSF53335">
    <property type="entry name" value="S-adenosyl-L-methionine-dependent methyltransferases"/>
    <property type="match status" value="1"/>
</dbReference>
<evidence type="ECO:0000313" key="4">
    <source>
        <dbReference type="Proteomes" id="UP001250214"/>
    </source>
</evidence>
<organism evidence="3 4">
    <name type="scientific">Lipingzhangella rawalii</name>
    <dbReference type="NCBI Taxonomy" id="2055835"/>
    <lineage>
        <taxon>Bacteria</taxon>
        <taxon>Bacillati</taxon>
        <taxon>Actinomycetota</taxon>
        <taxon>Actinomycetes</taxon>
        <taxon>Streptosporangiales</taxon>
        <taxon>Nocardiopsidaceae</taxon>
        <taxon>Lipingzhangella</taxon>
    </lineage>
</organism>
<dbReference type="EC" id="2.1.1.-" evidence="3"/>
<gene>
    <name evidence="3" type="ORF">RIF23_07575</name>
</gene>
<evidence type="ECO:0000256" key="1">
    <source>
        <dbReference type="ARBA" id="ARBA00022679"/>
    </source>
</evidence>
<dbReference type="RefSeq" id="WP_310911690.1">
    <property type="nucleotide sequence ID" value="NZ_JAVLVT010000003.1"/>
</dbReference>
<evidence type="ECO:0000313" key="3">
    <source>
        <dbReference type="EMBL" id="MDS1270151.1"/>
    </source>
</evidence>
<comment type="caution">
    <text evidence="3">The sequence shown here is derived from an EMBL/GenBank/DDBJ whole genome shotgun (WGS) entry which is preliminary data.</text>
</comment>